<dbReference type="InterPro" id="IPR051453">
    <property type="entry name" value="MBL_Glyoxalase_II"/>
</dbReference>
<dbReference type="RefSeq" id="WP_303304310.1">
    <property type="nucleotide sequence ID" value="NZ_BAABDA010000064.1"/>
</dbReference>
<evidence type="ECO:0000256" key="2">
    <source>
        <dbReference type="ARBA" id="ARBA00022723"/>
    </source>
</evidence>
<keyword evidence="3" id="KW-0378">Hydrolase</keyword>
<dbReference type="Proteomes" id="UP001176806">
    <property type="component" value="Unassembled WGS sequence"/>
</dbReference>
<dbReference type="InterPro" id="IPR036866">
    <property type="entry name" value="RibonucZ/Hydroxyglut_hydro"/>
</dbReference>
<gene>
    <name evidence="6" type="ORF">Q4Q40_22475</name>
</gene>
<keyword evidence="4" id="KW-0862">Zinc</keyword>
<dbReference type="CDD" id="cd16275">
    <property type="entry name" value="BaeB-like_MBL-fold"/>
    <property type="match status" value="1"/>
</dbReference>
<dbReference type="SMART" id="SM00849">
    <property type="entry name" value="Lactamase_B"/>
    <property type="match status" value="1"/>
</dbReference>
<dbReference type="Pfam" id="PF00753">
    <property type="entry name" value="Lactamase_B"/>
    <property type="match status" value="1"/>
</dbReference>
<comment type="caution">
    <text evidence="6">The sequence shown here is derived from an EMBL/GenBank/DDBJ whole genome shotgun (WGS) entry which is preliminary data.</text>
</comment>
<dbReference type="PANTHER" id="PTHR46233">
    <property type="entry name" value="HYDROXYACYLGLUTATHIONE HYDROLASE GLOC"/>
    <property type="match status" value="1"/>
</dbReference>
<evidence type="ECO:0000256" key="3">
    <source>
        <dbReference type="ARBA" id="ARBA00022801"/>
    </source>
</evidence>
<organism evidence="6 7">
    <name type="scientific">Flavivirga jejuensis</name>
    <dbReference type="NCBI Taxonomy" id="870487"/>
    <lineage>
        <taxon>Bacteria</taxon>
        <taxon>Pseudomonadati</taxon>
        <taxon>Bacteroidota</taxon>
        <taxon>Flavobacteriia</taxon>
        <taxon>Flavobacteriales</taxon>
        <taxon>Flavobacteriaceae</taxon>
        <taxon>Flavivirga</taxon>
    </lineage>
</organism>
<evidence type="ECO:0000313" key="7">
    <source>
        <dbReference type="Proteomes" id="UP001176806"/>
    </source>
</evidence>
<dbReference type="EMBL" id="JAUOEL010000010">
    <property type="protein sequence ID" value="MDO5976975.1"/>
    <property type="molecule type" value="Genomic_DNA"/>
</dbReference>
<keyword evidence="2" id="KW-0479">Metal-binding</keyword>
<evidence type="ECO:0000256" key="1">
    <source>
        <dbReference type="ARBA" id="ARBA00001947"/>
    </source>
</evidence>
<feature type="domain" description="Metallo-beta-lactamase" evidence="5">
    <location>
        <begin position="14"/>
        <end position="173"/>
    </location>
</feature>
<dbReference type="SUPFAM" id="SSF56281">
    <property type="entry name" value="Metallo-hydrolase/oxidoreductase"/>
    <property type="match status" value="1"/>
</dbReference>
<proteinExistence type="predicted"/>
<reference evidence="6" key="1">
    <citation type="submission" date="2023-07" db="EMBL/GenBank/DDBJ databases">
        <title>Two novel species in the genus Flavivirga.</title>
        <authorList>
            <person name="Kwon K."/>
        </authorList>
    </citation>
    <scope>NUCLEOTIDE SEQUENCE</scope>
    <source>
        <strain evidence="6">KACC 14158</strain>
    </source>
</reference>
<protein>
    <submittedName>
        <fullName evidence="6">MBL fold metallo-hydrolase</fullName>
    </submittedName>
</protein>
<evidence type="ECO:0000256" key="4">
    <source>
        <dbReference type="ARBA" id="ARBA00022833"/>
    </source>
</evidence>
<sequence length="217" mass="25076">MNVKVFKVSHSNFKNQCYLAHFNGKGVLIDPAWDFHTIDTFMKDNNIVLLAVLLTHSHHDHTNLAKQFAETYGCPIFMSKVEIDNSSFQCINLIPIDHLKTIDFNEFRVTPILTPGHTEGGICYLIENHLFTGDTFFIEGVGICDEKGANDLFDSVQFIKKYIKLDTKFWPGHSFGKQPGKSLNFLLHNNIYFQFNNRTHFVKFRIRKNAPDPFLFK</sequence>
<accession>A0ABT8WVF1</accession>
<dbReference type="InterPro" id="IPR001279">
    <property type="entry name" value="Metallo-B-lactamas"/>
</dbReference>
<dbReference type="PANTHER" id="PTHR46233:SF3">
    <property type="entry name" value="HYDROXYACYLGLUTATHIONE HYDROLASE GLOC"/>
    <property type="match status" value="1"/>
</dbReference>
<keyword evidence="7" id="KW-1185">Reference proteome</keyword>
<name>A0ABT8WVF1_9FLAO</name>
<evidence type="ECO:0000259" key="5">
    <source>
        <dbReference type="SMART" id="SM00849"/>
    </source>
</evidence>
<evidence type="ECO:0000313" key="6">
    <source>
        <dbReference type="EMBL" id="MDO5976975.1"/>
    </source>
</evidence>
<dbReference type="Gene3D" id="3.60.15.10">
    <property type="entry name" value="Ribonuclease Z/Hydroxyacylglutathione hydrolase-like"/>
    <property type="match status" value="1"/>
</dbReference>
<comment type="cofactor">
    <cofactor evidence="1">
        <name>Zn(2+)</name>
        <dbReference type="ChEBI" id="CHEBI:29105"/>
    </cofactor>
</comment>